<feature type="compositionally biased region" description="Polar residues" evidence="1">
    <location>
        <begin position="104"/>
        <end position="120"/>
    </location>
</feature>
<dbReference type="Proteomes" id="UP000321393">
    <property type="component" value="Unassembled WGS sequence"/>
</dbReference>
<feature type="compositionally biased region" description="Polar residues" evidence="1">
    <location>
        <begin position="21"/>
        <end position="39"/>
    </location>
</feature>
<dbReference type="EMBL" id="SSTD01018171">
    <property type="protein sequence ID" value="TYJ98124.1"/>
    <property type="molecule type" value="Genomic_DNA"/>
</dbReference>
<evidence type="ECO:0000256" key="1">
    <source>
        <dbReference type="SAM" id="MobiDB-lite"/>
    </source>
</evidence>
<feature type="region of interest" description="Disordered" evidence="1">
    <location>
        <begin position="99"/>
        <end position="127"/>
    </location>
</feature>
<reference evidence="4 5" key="1">
    <citation type="submission" date="2019-08" db="EMBL/GenBank/DDBJ databases">
        <title>Draft genome sequences of two oriental melons (Cucumis melo L. var makuwa).</title>
        <authorList>
            <person name="Kwon S.-Y."/>
        </authorList>
    </citation>
    <scope>NUCLEOTIDE SEQUENCE [LARGE SCALE GENOMIC DNA]</scope>
    <source>
        <strain evidence="5">cv. Chang Bougi</strain>
        <strain evidence="4">cv. SW 3</strain>
        <tissue evidence="3">Leaf</tissue>
    </source>
</reference>
<proteinExistence type="predicted"/>
<evidence type="ECO:0000313" key="5">
    <source>
        <dbReference type="Proteomes" id="UP000321947"/>
    </source>
</evidence>
<organism evidence="3 5">
    <name type="scientific">Cucumis melo var. makuwa</name>
    <name type="common">Oriental melon</name>
    <dbReference type="NCBI Taxonomy" id="1194695"/>
    <lineage>
        <taxon>Eukaryota</taxon>
        <taxon>Viridiplantae</taxon>
        <taxon>Streptophyta</taxon>
        <taxon>Embryophyta</taxon>
        <taxon>Tracheophyta</taxon>
        <taxon>Spermatophyta</taxon>
        <taxon>Magnoliopsida</taxon>
        <taxon>eudicotyledons</taxon>
        <taxon>Gunneridae</taxon>
        <taxon>Pentapetalae</taxon>
        <taxon>rosids</taxon>
        <taxon>fabids</taxon>
        <taxon>Cucurbitales</taxon>
        <taxon>Cucurbitaceae</taxon>
        <taxon>Benincaseae</taxon>
        <taxon>Cucumis</taxon>
    </lineage>
</organism>
<feature type="region of interest" description="Disordered" evidence="1">
    <location>
        <begin position="1"/>
        <end position="46"/>
    </location>
</feature>
<evidence type="ECO:0000313" key="2">
    <source>
        <dbReference type="EMBL" id="KAA0056225.1"/>
    </source>
</evidence>
<gene>
    <name evidence="3" type="ORF">E5676_scaffold78694G00020</name>
    <name evidence="2" type="ORF">E6C27_scaffold43899G00020</name>
</gene>
<comment type="caution">
    <text evidence="3">The sequence shown here is derived from an EMBL/GenBank/DDBJ whole genome shotgun (WGS) entry which is preliminary data.</text>
</comment>
<dbReference type="Proteomes" id="UP000321947">
    <property type="component" value="Unassembled WGS sequence"/>
</dbReference>
<sequence length="127" mass="14291">MIDPINLNSNNKISKNDRYAANSTDSRTNSKASENNELDTTVLEDMGKQGSIDQVIVDREDKIDENEFVVEHNENSIHLALECLKWKAAVMEEMRALEKKQDLGSLQSQKGSQKDTTLTLPSREAPK</sequence>
<feature type="compositionally biased region" description="Low complexity" evidence="1">
    <location>
        <begin position="1"/>
        <end position="13"/>
    </location>
</feature>
<dbReference type="EMBL" id="SSTE01008011">
    <property type="protein sequence ID" value="KAA0056225.1"/>
    <property type="molecule type" value="Genomic_DNA"/>
</dbReference>
<accession>A0A5D3BGC0</accession>
<name>A0A5D3BGC0_CUCMM</name>
<evidence type="ECO:0000313" key="3">
    <source>
        <dbReference type="EMBL" id="TYJ98124.1"/>
    </source>
</evidence>
<evidence type="ECO:0000313" key="4">
    <source>
        <dbReference type="Proteomes" id="UP000321393"/>
    </source>
</evidence>
<protein>
    <submittedName>
        <fullName evidence="3">Uncharacterized protein</fullName>
    </submittedName>
</protein>
<dbReference type="AlphaFoldDB" id="A0A5D3BGC0"/>